<keyword evidence="3" id="KW-1185">Reference proteome</keyword>
<organism evidence="2 3">
    <name type="scientific">Cylindrotheca closterium</name>
    <dbReference type="NCBI Taxonomy" id="2856"/>
    <lineage>
        <taxon>Eukaryota</taxon>
        <taxon>Sar</taxon>
        <taxon>Stramenopiles</taxon>
        <taxon>Ochrophyta</taxon>
        <taxon>Bacillariophyta</taxon>
        <taxon>Bacillariophyceae</taxon>
        <taxon>Bacillariophycidae</taxon>
        <taxon>Bacillariales</taxon>
        <taxon>Bacillariaceae</taxon>
        <taxon>Cylindrotheca</taxon>
    </lineage>
</organism>
<evidence type="ECO:0000313" key="2">
    <source>
        <dbReference type="EMBL" id="CAJ1968510.1"/>
    </source>
</evidence>
<evidence type="ECO:0000256" key="1">
    <source>
        <dbReference type="SAM" id="MobiDB-lite"/>
    </source>
</evidence>
<dbReference type="EMBL" id="CAKOGP040002389">
    <property type="protein sequence ID" value="CAJ1968510.1"/>
    <property type="molecule type" value="Genomic_DNA"/>
</dbReference>
<feature type="region of interest" description="Disordered" evidence="1">
    <location>
        <begin position="241"/>
        <end position="268"/>
    </location>
</feature>
<name>A0AAD2JPW7_9STRA</name>
<protein>
    <submittedName>
        <fullName evidence="2">Uncharacterized protein</fullName>
    </submittedName>
</protein>
<sequence length="332" mass="37054">MMEVKEPCKPKVNPRARATAEIDVIPPEVFAVRGGFLRPKAKNENLLHRRNVIETKKDERPIVPRRIDSVLSRKALSSHVNKRRGTVNDGVADTEDMNEEHKTSAKFESDHQNDSILPLKKVEVPSLRARMTRDMSEITLNASQHPEQTEDIVLSPLHKNKAKKSVISPQRKLIPSVLCQMYPDFEPSESGVGGRPYVSFQASGDESVLSSLDYDGFEEDSYGDHADVNVSMRSQLSHLSARTPTLSPLAEEEDSEQESGGAFSKNKRPSVAFFPWPKRQISSTPAVAEKTMDGASKKPRGTTFRMPTFKKISIRGRFSTMKLRDGTVVGRA</sequence>
<feature type="region of interest" description="Disordered" evidence="1">
    <location>
        <begin position="284"/>
        <end position="306"/>
    </location>
</feature>
<reference evidence="2" key="1">
    <citation type="submission" date="2023-08" db="EMBL/GenBank/DDBJ databases">
        <authorList>
            <person name="Audoor S."/>
            <person name="Bilcke G."/>
        </authorList>
    </citation>
    <scope>NUCLEOTIDE SEQUENCE</scope>
</reference>
<proteinExistence type="predicted"/>
<comment type="caution">
    <text evidence="2">The sequence shown here is derived from an EMBL/GenBank/DDBJ whole genome shotgun (WGS) entry which is preliminary data.</text>
</comment>
<gene>
    <name evidence="2" type="ORF">CYCCA115_LOCUS23272</name>
</gene>
<accession>A0AAD2JPW7</accession>
<evidence type="ECO:0000313" key="3">
    <source>
        <dbReference type="Proteomes" id="UP001295423"/>
    </source>
</evidence>
<dbReference type="Proteomes" id="UP001295423">
    <property type="component" value="Unassembled WGS sequence"/>
</dbReference>
<dbReference type="AlphaFoldDB" id="A0AAD2JPW7"/>